<evidence type="ECO:0000313" key="1">
    <source>
        <dbReference type="EMBL" id="CAK8994159.1"/>
    </source>
</evidence>
<dbReference type="EMBL" id="CAXAMM010001971">
    <property type="protein sequence ID" value="CAK8994159.1"/>
    <property type="molecule type" value="Genomic_DNA"/>
</dbReference>
<gene>
    <name evidence="1" type="ORF">SCF082_LOCUS3820</name>
</gene>
<comment type="caution">
    <text evidence="1">The sequence shown here is derived from an EMBL/GenBank/DDBJ whole genome shotgun (WGS) entry which is preliminary data.</text>
</comment>
<accession>A0ABP0HYJ9</accession>
<name>A0ABP0HYJ9_9DINO</name>
<proteinExistence type="predicted"/>
<evidence type="ECO:0000313" key="2">
    <source>
        <dbReference type="Proteomes" id="UP001642464"/>
    </source>
</evidence>
<keyword evidence="2" id="KW-1185">Reference proteome</keyword>
<sequence length="203" mass="22458">VGFSFLCNATGRLFTKGQISLSDVDANYDPIYCVMKVSHGTGRYSAHLLKEAIIKHYEWCKLYPCGITSCMQCIQDWALKLGKALQRLVSRFRRLYRLAASSKKSNIRRLKKDLEGQDFVPGTAHLDDESEEECTEESSSASVATLSELHRSAAIESTLPKLPGALGSSGQHGDQKIMDVALQLKAAREHAAKTLRKNQLTPS</sequence>
<reference evidence="1 2" key="1">
    <citation type="submission" date="2024-02" db="EMBL/GenBank/DDBJ databases">
        <authorList>
            <person name="Chen Y."/>
            <person name="Shah S."/>
            <person name="Dougan E. K."/>
            <person name="Thang M."/>
            <person name="Chan C."/>
        </authorList>
    </citation>
    <scope>NUCLEOTIDE SEQUENCE [LARGE SCALE GENOMIC DNA]</scope>
</reference>
<organism evidence="1 2">
    <name type="scientific">Durusdinium trenchii</name>
    <dbReference type="NCBI Taxonomy" id="1381693"/>
    <lineage>
        <taxon>Eukaryota</taxon>
        <taxon>Sar</taxon>
        <taxon>Alveolata</taxon>
        <taxon>Dinophyceae</taxon>
        <taxon>Suessiales</taxon>
        <taxon>Symbiodiniaceae</taxon>
        <taxon>Durusdinium</taxon>
    </lineage>
</organism>
<dbReference type="Proteomes" id="UP001642464">
    <property type="component" value="Unassembled WGS sequence"/>
</dbReference>
<feature type="non-terminal residue" evidence="1">
    <location>
        <position position="1"/>
    </location>
</feature>
<protein>
    <submittedName>
        <fullName evidence="1">Uncharacterized protein</fullName>
    </submittedName>
</protein>